<dbReference type="InterPro" id="IPR032033">
    <property type="entry name" value="Cytochrome_P460"/>
</dbReference>
<name>A0ABM7PHX1_9BACT</name>
<dbReference type="EMBL" id="AP024488">
    <property type="protein sequence ID" value="BCS96736.1"/>
    <property type="molecule type" value="Genomic_DNA"/>
</dbReference>
<accession>A0ABM7PHX1</accession>
<organism evidence="2 3">
    <name type="scientific">Desulfoluna limicola</name>
    <dbReference type="NCBI Taxonomy" id="2810562"/>
    <lineage>
        <taxon>Bacteria</taxon>
        <taxon>Pseudomonadati</taxon>
        <taxon>Thermodesulfobacteriota</taxon>
        <taxon>Desulfobacteria</taxon>
        <taxon>Desulfobacterales</taxon>
        <taxon>Desulfolunaceae</taxon>
        <taxon>Desulfoluna</taxon>
    </lineage>
</organism>
<gene>
    <name evidence="2" type="ORF">DSLASN_23680</name>
</gene>
<keyword evidence="3" id="KW-1185">Reference proteome</keyword>
<dbReference type="Gene3D" id="3.50.70.20">
    <property type="entry name" value="Cytochrome P460"/>
    <property type="match status" value="1"/>
</dbReference>
<evidence type="ECO:0000313" key="3">
    <source>
        <dbReference type="Proteomes" id="UP001320148"/>
    </source>
</evidence>
<sequence>MKTRWILAAVAVLMFIGIGVVNAMMPAPNPDKLWRFITHESAYDTWGFWGDHEGLQSGAAPHGPYHKVYVNKRGLYSMTAPAQYGTLIVKENYGDEMGKDLKAVTVMYKVRGYNPEAGDWYWVKYSPKGVAETYGRPQGCINCHASLADNDYIMVHDFGVGK</sequence>
<protein>
    <recommendedName>
        <fullName evidence="1">Cytochrome P460 domain-containing protein</fullName>
    </recommendedName>
</protein>
<evidence type="ECO:0000313" key="2">
    <source>
        <dbReference type="EMBL" id="BCS96736.1"/>
    </source>
</evidence>
<reference evidence="2 3" key="1">
    <citation type="submission" date="2021-02" db="EMBL/GenBank/DDBJ databases">
        <title>Complete genome of Desulfoluna sp. strain ASN36.</title>
        <authorList>
            <person name="Takahashi A."/>
            <person name="Kojima H."/>
            <person name="Fukui M."/>
        </authorList>
    </citation>
    <scope>NUCLEOTIDE SEQUENCE [LARGE SCALE GENOMIC DNA]</scope>
    <source>
        <strain evidence="2 3">ASN36</strain>
    </source>
</reference>
<evidence type="ECO:0000259" key="1">
    <source>
        <dbReference type="Pfam" id="PF16694"/>
    </source>
</evidence>
<dbReference type="RefSeq" id="WP_236893024.1">
    <property type="nucleotide sequence ID" value="NZ_AP024488.1"/>
</dbReference>
<dbReference type="CDD" id="cd20716">
    <property type="entry name" value="cyt_P460_fam"/>
    <property type="match status" value="1"/>
</dbReference>
<feature type="domain" description="Cytochrome P460" evidence="1">
    <location>
        <begin position="61"/>
        <end position="153"/>
    </location>
</feature>
<dbReference type="Pfam" id="PF16694">
    <property type="entry name" value="Cytochrome_P460"/>
    <property type="match status" value="1"/>
</dbReference>
<dbReference type="InterPro" id="IPR038142">
    <property type="entry name" value="Cytochrome_P460_sp"/>
</dbReference>
<dbReference type="Proteomes" id="UP001320148">
    <property type="component" value="Chromosome"/>
</dbReference>
<proteinExistence type="predicted"/>